<sequence>MGLTLFVYGEVSSLNFEVLPKIEDDQDAYYHLQTCIEDVSRCIAAGKKVLATHIPITAPEFNDWVENGYFSATTEKILKDRIRQTQAIQIPEDDEDDDSC</sequence>
<name>A0A6B9J5I3_9CAUD</name>
<gene>
    <name evidence="1" type="ORF">RL38J1_230</name>
</gene>
<evidence type="ECO:0000313" key="2">
    <source>
        <dbReference type="Proteomes" id="UP000436513"/>
    </source>
</evidence>
<reference evidence="1 2" key="1">
    <citation type="submission" date="2019-10" db="EMBL/GenBank/DDBJ databases">
        <title>Complete genome sequence of bacteriophage vB_RLeM_RL38JI.</title>
        <authorList>
            <person name="Gunathilake D."/>
            <person name="Bhat S."/>
            <person name="Yost C.K."/>
            <person name="Hynes M.F."/>
        </authorList>
    </citation>
    <scope>NUCLEOTIDE SEQUENCE [LARGE SCALE GENOMIC DNA]</scope>
</reference>
<evidence type="ECO:0000313" key="1">
    <source>
        <dbReference type="EMBL" id="QGZ13985.1"/>
    </source>
</evidence>
<dbReference type="Proteomes" id="UP000436513">
    <property type="component" value="Segment"/>
</dbReference>
<keyword evidence="2" id="KW-1185">Reference proteome</keyword>
<accession>A0A6B9J5I3</accession>
<proteinExistence type="predicted"/>
<organism evidence="1 2">
    <name type="scientific">Rhizobium phage RL38J1</name>
    <dbReference type="NCBI Taxonomy" id="2663232"/>
    <lineage>
        <taxon>Viruses</taxon>
        <taxon>Duplodnaviria</taxon>
        <taxon>Heunggongvirae</taxon>
        <taxon>Uroviricota</taxon>
        <taxon>Caudoviricetes</taxon>
        <taxon>Pootjesviridae</taxon>
        <taxon>Innesvirus</taxon>
        <taxon>Innesvirus RL38J1</taxon>
    </lineage>
</organism>
<dbReference type="EMBL" id="MN549360">
    <property type="protein sequence ID" value="QGZ13985.1"/>
    <property type="molecule type" value="Genomic_DNA"/>
</dbReference>
<protein>
    <submittedName>
        <fullName evidence="1">Uncharacterized protein</fullName>
    </submittedName>
</protein>